<dbReference type="InterPro" id="IPR013930">
    <property type="entry name" value="RPAP1_N"/>
</dbReference>
<feature type="region of interest" description="Disordered" evidence="2">
    <location>
        <begin position="185"/>
        <end position="238"/>
    </location>
</feature>
<evidence type="ECO:0000259" key="4">
    <source>
        <dbReference type="Pfam" id="PF08621"/>
    </source>
</evidence>
<dbReference type="PANTHER" id="PTHR21483">
    <property type="entry name" value="RNA POLYMERASE II-ASSOCIATED PROTEIN 1"/>
    <property type="match status" value="1"/>
</dbReference>
<evidence type="ECO:0000256" key="2">
    <source>
        <dbReference type="SAM" id="MobiDB-lite"/>
    </source>
</evidence>
<feature type="compositionally biased region" description="Basic and acidic residues" evidence="2">
    <location>
        <begin position="370"/>
        <end position="380"/>
    </location>
</feature>
<feature type="domain" description="RPAP1 N-terminal" evidence="4">
    <location>
        <begin position="323"/>
        <end position="366"/>
    </location>
</feature>
<gene>
    <name evidence="5" type="ORF">BCR44DRAFT_23513</name>
</gene>
<comment type="caution">
    <text evidence="5">The sequence shown here is derived from an EMBL/GenBank/DDBJ whole genome shotgun (WGS) entry which is preliminary data.</text>
</comment>
<dbReference type="Gene3D" id="1.25.10.10">
    <property type="entry name" value="Leucine-rich Repeat Variant"/>
    <property type="match status" value="1"/>
</dbReference>
<evidence type="ECO:0000259" key="3">
    <source>
        <dbReference type="Pfam" id="PF08620"/>
    </source>
</evidence>
<dbReference type="GO" id="GO:0006366">
    <property type="term" value="P:transcription by RNA polymerase II"/>
    <property type="evidence" value="ECO:0007669"/>
    <property type="project" value="InterPro"/>
</dbReference>
<dbReference type="Pfam" id="PF08621">
    <property type="entry name" value="RPAP1_N"/>
    <property type="match status" value="1"/>
</dbReference>
<reference evidence="5 6" key="1">
    <citation type="submission" date="2016-07" db="EMBL/GenBank/DDBJ databases">
        <title>Pervasive Adenine N6-methylation of Active Genes in Fungi.</title>
        <authorList>
            <consortium name="DOE Joint Genome Institute"/>
            <person name="Mondo S.J."/>
            <person name="Dannebaum R.O."/>
            <person name="Kuo R.C."/>
            <person name="Labutti K."/>
            <person name="Haridas S."/>
            <person name="Kuo A."/>
            <person name="Salamov A."/>
            <person name="Ahrendt S.R."/>
            <person name="Lipzen A."/>
            <person name="Sullivan W."/>
            <person name="Andreopoulos W.B."/>
            <person name="Clum A."/>
            <person name="Lindquist E."/>
            <person name="Daum C."/>
            <person name="Ramamoorthy G.K."/>
            <person name="Gryganskyi A."/>
            <person name="Culley D."/>
            <person name="Magnuson J.K."/>
            <person name="James T.Y."/>
            <person name="O'Malley M.A."/>
            <person name="Stajich J.E."/>
            <person name="Spatafora J.W."/>
            <person name="Visel A."/>
            <person name="Grigoriev I.V."/>
        </authorList>
    </citation>
    <scope>NUCLEOTIDE SEQUENCE [LARGE SCALE GENOMIC DNA]</scope>
    <source>
        <strain evidence="5 6">PL171</strain>
    </source>
</reference>
<protein>
    <recommendedName>
        <fullName evidence="7">RNA polymerase II-associated protein 1 C-terminal domain-containing protein</fullName>
    </recommendedName>
</protein>
<evidence type="ECO:0000256" key="1">
    <source>
        <dbReference type="ARBA" id="ARBA00009953"/>
    </source>
</evidence>
<evidence type="ECO:0008006" key="7">
    <source>
        <dbReference type="Google" id="ProtNLM"/>
    </source>
</evidence>
<accession>A0A1Y2HMX5</accession>
<feature type="compositionally biased region" description="Low complexity" evidence="2">
    <location>
        <begin position="203"/>
        <end position="222"/>
    </location>
</feature>
<dbReference type="InterPro" id="IPR011989">
    <property type="entry name" value="ARM-like"/>
</dbReference>
<comment type="similarity">
    <text evidence="1">Belongs to the RPAP1 family.</text>
</comment>
<organism evidence="5 6">
    <name type="scientific">Catenaria anguillulae PL171</name>
    <dbReference type="NCBI Taxonomy" id="765915"/>
    <lineage>
        <taxon>Eukaryota</taxon>
        <taxon>Fungi</taxon>
        <taxon>Fungi incertae sedis</taxon>
        <taxon>Blastocladiomycota</taxon>
        <taxon>Blastocladiomycetes</taxon>
        <taxon>Blastocladiales</taxon>
        <taxon>Catenariaceae</taxon>
        <taxon>Catenaria</taxon>
    </lineage>
</organism>
<dbReference type="STRING" id="765915.A0A1Y2HMX5"/>
<sequence>MRPDYMDRSGNGNAASFLGFSSVGTAWAGMSQTAWEWELKGSASTDASDACSHASKVAIVTHRKVLLKQSIIRSMSGGHPFKSLTRLGDLESLSDNDDGGIDQLLAQQAAFLQQQQRGKYDTGHELDSDDLFPESKPAATVIRTTQVPQLRSGAASSATGITAAGHRLPTQSELTPSAVKAQVSVTAEAARPEKPAKKPSLFAQRRAASAAAGSAAAQPGTANGSSTPPASLRERLPPVEKVTVAVTKSTIAERTGAVAVPVAPNPTQFPVQESGFPQAAHRSLHPSPNAPKTVGSSKPKRLADQMTQVFASATGKLQGEDRAIHEDALHYLAELDDSELQAAQEHYLSALSPEVVAMLQKRAKAKTPRRATDLATHDRLAASPQPPHPASSPEIPEPDDPSEQAKLEWTRPLPESQCAPTAATVDNPDRDPNDPLTNATALPGAFHRFDFSGNYIPPATDIPSHLGLHHHGDDPLDAGYSVPELVHLLHSRFPGQRQVAAKALGGIVDRLWANHGSEELYPVHVHNEVLECVFESDAAVHLSGLVADTNVSVAVQALEAVRSLVQSGMEAVDLDPWAGVHVVAVDPVVQFSDQDDGEDGGENEQSRPVDTYADHRRNLRANIAGGLVSLGLVPTLYAVIMRANEQTQHLATAVLAALCVQLREACNQLFELPNTSITSLLRLLFDELSSTTWPPTGPTADESIHQLTTILHLIRMLVLHDPKSLDRLPALRSGIETNLLKFLAFSPAAATETDISSTVQAAMQLVLALYSYGMPILVPEALQMLFDHHRGHPGAYAIARAVRLHLDELAILTVPLVDDAFLLVGGLTAESVKQLAACVADEHVEGEQMAWDALVQAAQLVASRRVPAPVKDARGIVKALCEVILDNLPIASEDDGDVDDKPSNTRSQFALFPCNIIETRRNPHLDHPIQLVDALLRYLADDSLDTLETLAAVRTSLLLPVLTSPDASLAWPALCAPIFLSWLKYADLETNDPLTHLAAYYALTFLRTPMDQTVAQLAAHLAANGGDAWAKPLAHLDLPVPPRDSLFIALATPTKERSFAGFPGSVLSRTWLTKLAVAHPDTCVPLLTSLVQWHAALGASPSIRWLAATDLAPLFAHPSAPYLTHPAEWTQLAVAATSAGSGWPAKLDMVAESMFDDLLYAFFNTSFFAPAFQVYLVGVLFGAGTSTPSVLRSKFLGQVLANRGVAKRLGVSATDAGGVQVEVDDELRIGYVEGNEMDRRQVVSEVEQGLVALVKQGLPKGSVWWTAVVGQLRAMTSKRAEGGWLGRAVDELGV</sequence>
<dbReference type="Pfam" id="PF08620">
    <property type="entry name" value="RPAP1_C"/>
    <property type="match status" value="1"/>
</dbReference>
<dbReference type="InterPro" id="IPR016024">
    <property type="entry name" value="ARM-type_fold"/>
</dbReference>
<name>A0A1Y2HMX5_9FUNG</name>
<dbReference type="OrthoDB" id="348201at2759"/>
<feature type="region of interest" description="Disordered" evidence="2">
    <location>
        <begin position="362"/>
        <end position="441"/>
    </location>
</feature>
<evidence type="ECO:0000313" key="5">
    <source>
        <dbReference type="EMBL" id="ORZ35948.1"/>
    </source>
</evidence>
<proteinExistence type="inferred from homology"/>
<dbReference type="EMBL" id="MCFL01000019">
    <property type="protein sequence ID" value="ORZ35948.1"/>
    <property type="molecule type" value="Genomic_DNA"/>
</dbReference>
<dbReference type="InterPro" id="IPR039913">
    <property type="entry name" value="RPAP1/Rba50"/>
</dbReference>
<keyword evidence="6" id="KW-1185">Reference proteome</keyword>
<evidence type="ECO:0000313" key="6">
    <source>
        <dbReference type="Proteomes" id="UP000193411"/>
    </source>
</evidence>
<feature type="domain" description="RPAP1 C-terminal" evidence="3">
    <location>
        <begin position="448"/>
        <end position="511"/>
    </location>
</feature>
<dbReference type="Proteomes" id="UP000193411">
    <property type="component" value="Unassembled WGS sequence"/>
</dbReference>
<feature type="region of interest" description="Disordered" evidence="2">
    <location>
        <begin position="272"/>
        <end position="298"/>
    </location>
</feature>
<dbReference type="SUPFAM" id="SSF48371">
    <property type="entry name" value="ARM repeat"/>
    <property type="match status" value="1"/>
</dbReference>
<dbReference type="InterPro" id="IPR013929">
    <property type="entry name" value="RPAP1_C"/>
</dbReference>
<dbReference type="PANTHER" id="PTHR21483:SF18">
    <property type="entry name" value="RNA POLYMERASE II-ASSOCIATED PROTEIN 1"/>
    <property type="match status" value="1"/>
</dbReference>